<evidence type="ECO:0000313" key="3">
    <source>
        <dbReference type="Proteomes" id="UP000539111"/>
    </source>
</evidence>
<dbReference type="NCBIfam" id="NF041646">
    <property type="entry name" value="VC0807_fam"/>
    <property type="match status" value="1"/>
</dbReference>
<feature type="transmembrane region" description="Helical" evidence="1">
    <location>
        <begin position="75"/>
        <end position="91"/>
    </location>
</feature>
<feature type="transmembrane region" description="Helical" evidence="1">
    <location>
        <begin position="45"/>
        <end position="63"/>
    </location>
</feature>
<evidence type="ECO:0000313" key="2">
    <source>
        <dbReference type="EMBL" id="NYI66281.1"/>
    </source>
</evidence>
<keyword evidence="1" id="KW-1133">Transmembrane helix</keyword>
<evidence type="ECO:0008006" key="4">
    <source>
        <dbReference type="Google" id="ProtNLM"/>
    </source>
</evidence>
<dbReference type="Proteomes" id="UP000539111">
    <property type="component" value="Unassembled WGS sequence"/>
</dbReference>
<dbReference type="AlphaFoldDB" id="A0A7Z0CZF9"/>
<organism evidence="2 3">
    <name type="scientific">Spelaeicoccus albus</name>
    <dbReference type="NCBI Taxonomy" id="1280376"/>
    <lineage>
        <taxon>Bacteria</taxon>
        <taxon>Bacillati</taxon>
        <taxon>Actinomycetota</taxon>
        <taxon>Actinomycetes</taxon>
        <taxon>Micrococcales</taxon>
        <taxon>Brevibacteriaceae</taxon>
        <taxon>Spelaeicoccus</taxon>
    </lineage>
</organism>
<keyword evidence="1" id="KW-0812">Transmembrane</keyword>
<dbReference type="EMBL" id="JACBZP010000001">
    <property type="protein sequence ID" value="NYI66281.1"/>
    <property type="molecule type" value="Genomic_DNA"/>
</dbReference>
<evidence type="ECO:0000256" key="1">
    <source>
        <dbReference type="SAM" id="Phobius"/>
    </source>
</evidence>
<accession>A0A7Z0CZF9</accession>
<name>A0A7Z0CZF9_9MICO</name>
<feature type="transmembrane region" description="Helical" evidence="1">
    <location>
        <begin position="16"/>
        <end position="38"/>
    </location>
</feature>
<keyword evidence="3" id="KW-1185">Reference proteome</keyword>
<comment type="caution">
    <text evidence="2">The sequence shown here is derived from an EMBL/GenBank/DDBJ whole genome shotgun (WGS) entry which is preliminary data.</text>
</comment>
<gene>
    <name evidence="2" type="ORF">BJY26_000587</name>
</gene>
<feature type="transmembrane region" description="Helical" evidence="1">
    <location>
        <begin position="133"/>
        <end position="154"/>
    </location>
</feature>
<sequence length="212" mass="22982">MVVPLTLFYVLRGAGVSIYLALLAGALASGITAVVVVATQHRLDGIAVFVMSTMLLSVGVSLLTGSTRFLLAKEGWLTAVTGVWFLGSLRARRPLAYQFSRPLLEGRLGWPADWDAAWERAPRFRRMWQISTVLWGLGTLLDSAARVVMAYTLPVDVVPAISAAMYAITSAVLIVVTNVYYRAAGAYNPTSALYHPKPARLKRTDEIGGLDV</sequence>
<reference evidence="2 3" key="1">
    <citation type="submission" date="2020-07" db="EMBL/GenBank/DDBJ databases">
        <title>Sequencing the genomes of 1000 actinobacteria strains.</title>
        <authorList>
            <person name="Klenk H.-P."/>
        </authorList>
    </citation>
    <scope>NUCLEOTIDE SEQUENCE [LARGE SCALE GENOMIC DNA]</scope>
    <source>
        <strain evidence="2 3">DSM 26341</strain>
    </source>
</reference>
<keyword evidence="1" id="KW-0472">Membrane</keyword>
<feature type="transmembrane region" description="Helical" evidence="1">
    <location>
        <begin position="160"/>
        <end position="181"/>
    </location>
</feature>
<proteinExistence type="predicted"/>
<protein>
    <recommendedName>
        <fullName evidence="4">Intracellular septation protein A</fullName>
    </recommendedName>
</protein>